<dbReference type="Proteomes" id="UP000194236">
    <property type="component" value="Unassembled WGS sequence"/>
</dbReference>
<keyword evidence="5" id="KW-0472">Membrane</keyword>
<sequence length="414" mass="47064">NLDSHNSSFDEDDYFEDCISRNSNSDDSSSPDITVISSLDSNKSSQRKDTQFTNEVKFSEDQFDKEKNSLRKLMGHLIGNSSSNKNKTTKDIGPKIYLINPIKIDMYCKHNRETSLHCAIQKRHYAIASLLLENGADPNKPINVLITNTSSIVTRVSHFNHNLFNPKSSISESVKDLKTISNQLIGEGSNKSVESKERKFEPNECRHRSNALREAIRNRDRAMVDLLLRFGACDNLDSDRDCEQEECEHKLMSGLEIAFSNHDYHFVSKLLSLKAFPDSEYKVNKKSFDIIGSNCMNALNRFHMINNLTVSSMFPTNPVMVDWHCLKIDSLDDSFHRNLSQWLIDSALVYNVKLKLSHIQDSGSWNTALAAITRIDLSENNLISVPLILFTDLPSLKILNLSKNKLQTLPEMKT</sequence>
<keyword evidence="6" id="KW-0040">ANK repeat</keyword>
<accession>A0A1Y3AQC7</accession>
<evidence type="ECO:0000256" key="3">
    <source>
        <dbReference type="ARBA" id="ARBA00022537"/>
    </source>
</evidence>
<feature type="region of interest" description="Disordered" evidence="7">
    <location>
        <begin position="18"/>
        <end position="51"/>
    </location>
</feature>
<evidence type="ECO:0000256" key="6">
    <source>
        <dbReference type="PROSITE-ProRule" id="PRU00023"/>
    </source>
</evidence>
<dbReference type="Gene3D" id="1.25.40.20">
    <property type="entry name" value="Ankyrin repeat-containing domain"/>
    <property type="match status" value="1"/>
</dbReference>
<keyword evidence="4" id="KW-0800">Toxin</keyword>
<dbReference type="SUPFAM" id="SSF52058">
    <property type="entry name" value="L domain-like"/>
    <property type="match status" value="1"/>
</dbReference>
<dbReference type="Gene3D" id="3.80.10.10">
    <property type="entry name" value="Ribonuclease Inhibitor"/>
    <property type="match status" value="1"/>
</dbReference>
<dbReference type="PRINTS" id="PR00019">
    <property type="entry name" value="LEURICHRPT"/>
</dbReference>
<dbReference type="GO" id="GO:0044231">
    <property type="term" value="C:host cell presynaptic membrane"/>
    <property type="evidence" value="ECO:0007669"/>
    <property type="project" value="UniProtKB-KW"/>
</dbReference>
<keyword evidence="2" id="KW-0268">Exocytosis</keyword>
<gene>
    <name evidence="8" type="ORF">BLA29_006546</name>
</gene>
<keyword evidence="4" id="KW-0528">Neurotoxin</keyword>
<evidence type="ECO:0000256" key="5">
    <source>
        <dbReference type="ARBA" id="ARBA00023298"/>
    </source>
</evidence>
<dbReference type="InterPro" id="IPR002110">
    <property type="entry name" value="Ankyrin_rpt"/>
</dbReference>
<evidence type="ECO:0000256" key="2">
    <source>
        <dbReference type="ARBA" id="ARBA00022483"/>
    </source>
</evidence>
<dbReference type="SMART" id="SM00248">
    <property type="entry name" value="ANK"/>
    <property type="match status" value="3"/>
</dbReference>
<comment type="caution">
    <text evidence="8">The sequence shown here is derived from an EMBL/GenBank/DDBJ whole genome shotgun (WGS) entry which is preliminary data.</text>
</comment>
<dbReference type="InterPro" id="IPR036770">
    <property type="entry name" value="Ankyrin_rpt-contain_sf"/>
</dbReference>
<dbReference type="GO" id="GO:0006887">
    <property type="term" value="P:exocytosis"/>
    <property type="evidence" value="ECO:0007669"/>
    <property type="project" value="UniProtKB-KW"/>
</dbReference>
<evidence type="ECO:0000313" key="8">
    <source>
        <dbReference type="EMBL" id="OTF69676.1"/>
    </source>
</evidence>
<name>A0A1Y3AQC7_EURMA</name>
<keyword evidence="4" id="KW-0638">Presynaptic neurotoxin</keyword>
<evidence type="ECO:0000256" key="4">
    <source>
        <dbReference type="ARBA" id="ARBA00023028"/>
    </source>
</evidence>
<feature type="compositionally biased region" description="Low complexity" evidence="7">
    <location>
        <begin position="20"/>
        <end position="30"/>
    </location>
</feature>
<comment type="subcellular location">
    <subcellularLocation>
        <location evidence="1">Target cell membrane</location>
    </subcellularLocation>
</comment>
<feature type="non-terminal residue" evidence="8">
    <location>
        <position position="414"/>
    </location>
</feature>
<proteinExistence type="predicted"/>
<protein>
    <submittedName>
        <fullName evidence="8">Uncharacterized protein</fullName>
    </submittedName>
</protein>
<dbReference type="GO" id="GO:0044218">
    <property type="term" value="C:other organism cell membrane"/>
    <property type="evidence" value="ECO:0007669"/>
    <property type="project" value="UniProtKB-KW"/>
</dbReference>
<keyword evidence="9" id="KW-1185">Reference proteome</keyword>
<dbReference type="SUPFAM" id="SSF48403">
    <property type="entry name" value="Ankyrin repeat"/>
    <property type="match status" value="1"/>
</dbReference>
<dbReference type="PROSITE" id="PS50088">
    <property type="entry name" value="ANK_REPEAT"/>
    <property type="match status" value="1"/>
</dbReference>
<dbReference type="InterPro" id="IPR001611">
    <property type="entry name" value="Leu-rich_rpt"/>
</dbReference>
<evidence type="ECO:0000256" key="1">
    <source>
        <dbReference type="ARBA" id="ARBA00004175"/>
    </source>
</evidence>
<evidence type="ECO:0000313" key="9">
    <source>
        <dbReference type="Proteomes" id="UP000194236"/>
    </source>
</evidence>
<keyword evidence="3" id="KW-1052">Target cell membrane</keyword>
<dbReference type="PROSITE" id="PS51450">
    <property type="entry name" value="LRR"/>
    <property type="match status" value="1"/>
</dbReference>
<dbReference type="InterPro" id="IPR032675">
    <property type="entry name" value="LRR_dom_sf"/>
</dbReference>
<evidence type="ECO:0000256" key="7">
    <source>
        <dbReference type="SAM" id="MobiDB-lite"/>
    </source>
</evidence>
<reference evidence="8 9" key="1">
    <citation type="submission" date="2017-03" db="EMBL/GenBank/DDBJ databases">
        <title>Genome Survey of Euroglyphus maynei.</title>
        <authorList>
            <person name="Arlian L.G."/>
            <person name="Morgan M.S."/>
            <person name="Rider S.D."/>
        </authorList>
    </citation>
    <scope>NUCLEOTIDE SEQUENCE [LARGE SCALE GENOMIC DNA]</scope>
    <source>
        <strain evidence="8">Arlian Lab</strain>
        <tissue evidence="8">Whole body</tissue>
    </source>
</reference>
<dbReference type="PROSITE" id="PS50297">
    <property type="entry name" value="ANK_REP_REGION"/>
    <property type="match status" value="1"/>
</dbReference>
<dbReference type="OrthoDB" id="10252328at2759"/>
<dbReference type="Pfam" id="PF00023">
    <property type="entry name" value="Ank"/>
    <property type="match status" value="1"/>
</dbReference>
<dbReference type="AlphaFoldDB" id="A0A1Y3AQC7"/>
<feature type="non-terminal residue" evidence="8">
    <location>
        <position position="1"/>
    </location>
</feature>
<dbReference type="EMBL" id="MUJZ01069317">
    <property type="protein sequence ID" value="OTF69676.1"/>
    <property type="molecule type" value="Genomic_DNA"/>
</dbReference>
<feature type="repeat" description="ANK" evidence="6">
    <location>
        <begin position="111"/>
        <end position="143"/>
    </location>
</feature>
<feature type="compositionally biased region" description="Polar residues" evidence="7">
    <location>
        <begin position="31"/>
        <end position="44"/>
    </location>
</feature>
<keyword evidence="5" id="KW-1053">Target membrane</keyword>
<organism evidence="8 9">
    <name type="scientific">Euroglyphus maynei</name>
    <name type="common">Mayne's house dust mite</name>
    <dbReference type="NCBI Taxonomy" id="6958"/>
    <lineage>
        <taxon>Eukaryota</taxon>
        <taxon>Metazoa</taxon>
        <taxon>Ecdysozoa</taxon>
        <taxon>Arthropoda</taxon>
        <taxon>Chelicerata</taxon>
        <taxon>Arachnida</taxon>
        <taxon>Acari</taxon>
        <taxon>Acariformes</taxon>
        <taxon>Sarcoptiformes</taxon>
        <taxon>Astigmata</taxon>
        <taxon>Psoroptidia</taxon>
        <taxon>Analgoidea</taxon>
        <taxon>Pyroglyphidae</taxon>
        <taxon>Pyroglyphinae</taxon>
        <taxon>Euroglyphus</taxon>
    </lineage>
</organism>
<dbReference type="Pfam" id="PF13855">
    <property type="entry name" value="LRR_8"/>
    <property type="match status" value="1"/>
</dbReference>